<dbReference type="InterPro" id="IPR043538">
    <property type="entry name" value="XYLT"/>
</dbReference>
<evidence type="ECO:0000256" key="3">
    <source>
        <dbReference type="ARBA" id="ARBA00022968"/>
    </source>
</evidence>
<dbReference type="PANTHER" id="PTHR46025">
    <property type="entry name" value="XYLOSYLTRANSFERASE OXT"/>
    <property type="match status" value="1"/>
</dbReference>
<dbReference type="GO" id="GO:0015012">
    <property type="term" value="P:heparan sulfate proteoglycan biosynthetic process"/>
    <property type="evidence" value="ECO:0007669"/>
    <property type="project" value="TreeGrafter"/>
</dbReference>
<reference evidence="6" key="1">
    <citation type="submission" date="2016-10" db="EMBL/GenBank/DDBJ databases">
        <authorList>
            <person name="Varghese N."/>
            <person name="Submissions S."/>
        </authorList>
    </citation>
    <scope>NUCLEOTIDE SEQUENCE [LARGE SCALE GENOMIC DNA]</scope>
    <source>
        <strain evidence="6">DSM 22361</strain>
    </source>
</reference>
<evidence type="ECO:0008006" key="7">
    <source>
        <dbReference type="Google" id="ProtNLM"/>
    </source>
</evidence>
<organism evidence="5 6">
    <name type="scientific">Sphingobacterium lactis</name>
    <dbReference type="NCBI Taxonomy" id="797291"/>
    <lineage>
        <taxon>Bacteria</taxon>
        <taxon>Pseudomonadati</taxon>
        <taxon>Bacteroidota</taxon>
        <taxon>Sphingobacteriia</taxon>
        <taxon>Sphingobacteriales</taxon>
        <taxon>Sphingobacteriaceae</taxon>
        <taxon>Sphingobacterium</taxon>
    </lineage>
</organism>
<dbReference type="Proteomes" id="UP000236731">
    <property type="component" value="Unassembled WGS sequence"/>
</dbReference>
<evidence type="ECO:0000256" key="4">
    <source>
        <dbReference type="ARBA" id="ARBA00022989"/>
    </source>
</evidence>
<proteinExistence type="predicted"/>
<dbReference type="PANTHER" id="PTHR46025:SF3">
    <property type="entry name" value="XYLOSYLTRANSFERASE OXT"/>
    <property type="match status" value="1"/>
</dbReference>
<keyword evidence="4" id="KW-0472">Membrane</keyword>
<sequence length="281" mass="32676">MKHAYLIIAHHEFAILQELVSALDDNRNAIFIHIDRKVRVIPELKTEKAELHFVPDADRIDIRWGHFSQIETEFVLFTLAHKYGPYSYYHVISGVTLPLKGQDEIHGLFAVGSDIQYFVPIGHADSELEEKGNMINLGMRNFSKSRSAQIWRQQLIRIQRMLGIRVNSDRRFVKAANWVSITQEAVDYLLEAKQKIFKKYRFTMCGDELFIPTELNHSNRNWTCMYSDELLYQEMNGSNARELTLQDFEAMVASQAIFARKFSVKEDELVKMVLKKIKGST</sequence>
<comment type="subcellular location">
    <subcellularLocation>
        <location evidence="1">Golgi apparatus membrane</location>
        <topology evidence="1">Single-pass type II membrane protein</topology>
    </subcellularLocation>
</comment>
<dbReference type="GO" id="GO:0030158">
    <property type="term" value="F:protein xylosyltransferase activity"/>
    <property type="evidence" value="ECO:0007669"/>
    <property type="project" value="InterPro"/>
</dbReference>
<name>A0A1H6CKG2_9SPHI</name>
<keyword evidence="6" id="KW-1185">Reference proteome</keyword>
<keyword evidence="2" id="KW-0812">Transmembrane</keyword>
<gene>
    <name evidence="5" type="ORF">SAMN05421877_11661</name>
</gene>
<evidence type="ECO:0000313" key="6">
    <source>
        <dbReference type="Proteomes" id="UP000236731"/>
    </source>
</evidence>
<evidence type="ECO:0000256" key="2">
    <source>
        <dbReference type="ARBA" id="ARBA00022692"/>
    </source>
</evidence>
<dbReference type="GO" id="GO:0050650">
    <property type="term" value="P:chondroitin sulfate proteoglycan biosynthetic process"/>
    <property type="evidence" value="ECO:0007669"/>
    <property type="project" value="TreeGrafter"/>
</dbReference>
<evidence type="ECO:0000313" key="5">
    <source>
        <dbReference type="EMBL" id="SEG73408.1"/>
    </source>
</evidence>
<dbReference type="OrthoDB" id="7943907at2"/>
<dbReference type="AlphaFoldDB" id="A0A1H6CKG2"/>
<dbReference type="RefSeq" id="WP_103907843.1">
    <property type="nucleotide sequence ID" value="NZ_CP049246.1"/>
</dbReference>
<protein>
    <recommendedName>
        <fullName evidence="7">Core-2/I-Branching enzyme</fullName>
    </recommendedName>
</protein>
<keyword evidence="3" id="KW-0735">Signal-anchor</keyword>
<evidence type="ECO:0000256" key="1">
    <source>
        <dbReference type="ARBA" id="ARBA00004323"/>
    </source>
</evidence>
<accession>A0A1H6CKG2</accession>
<dbReference type="EMBL" id="FNUT01000016">
    <property type="protein sequence ID" value="SEG73408.1"/>
    <property type="molecule type" value="Genomic_DNA"/>
</dbReference>
<keyword evidence="4" id="KW-1133">Transmembrane helix</keyword>